<gene>
    <name evidence="10" type="ORF">Ahy_B10g106076</name>
</gene>
<keyword evidence="3" id="KW-0472">Membrane</keyword>
<dbReference type="GO" id="GO:0052324">
    <property type="term" value="P:plant-type cell wall cellulose biosynthetic process"/>
    <property type="evidence" value="ECO:0007669"/>
    <property type="project" value="TreeGrafter"/>
</dbReference>
<evidence type="ECO:0000256" key="6">
    <source>
        <dbReference type="ARBA" id="ARBA00023288"/>
    </source>
</evidence>
<comment type="caution">
    <text evidence="10">The sequence shown here is derived from an EMBL/GenBank/DDBJ whole genome shotgun (WGS) entry which is preliminary data.</text>
</comment>
<evidence type="ECO:0000313" key="10">
    <source>
        <dbReference type="EMBL" id="RYQ86406.1"/>
    </source>
</evidence>
<dbReference type="InterPro" id="IPR006918">
    <property type="entry name" value="COBRA_pln"/>
</dbReference>
<dbReference type="STRING" id="3818.A0A444X9Q3"/>
<dbReference type="GO" id="GO:0005886">
    <property type="term" value="C:plasma membrane"/>
    <property type="evidence" value="ECO:0007669"/>
    <property type="project" value="UniProtKB-SubCell"/>
</dbReference>
<dbReference type="Pfam" id="PF25079">
    <property type="entry name" value="COB_C"/>
    <property type="match status" value="2"/>
</dbReference>
<evidence type="ECO:0000256" key="1">
    <source>
        <dbReference type="ARBA" id="ARBA00004609"/>
    </source>
</evidence>
<keyword evidence="3" id="KW-0336">GPI-anchor</keyword>
<dbReference type="AlphaFoldDB" id="A0A444X9Q3"/>
<dbReference type="Proteomes" id="UP000289738">
    <property type="component" value="Chromosome B10"/>
</dbReference>
<accession>A0A444X9Q3</accession>
<dbReference type="GO" id="GO:0098552">
    <property type="term" value="C:side of membrane"/>
    <property type="evidence" value="ECO:0007669"/>
    <property type="project" value="UniProtKB-KW"/>
</dbReference>
<evidence type="ECO:0000259" key="9">
    <source>
        <dbReference type="Pfam" id="PF25079"/>
    </source>
</evidence>
<keyword evidence="5" id="KW-0325">Glycoprotein</keyword>
<proteinExistence type="inferred from homology"/>
<evidence type="ECO:0000256" key="4">
    <source>
        <dbReference type="ARBA" id="ARBA00022729"/>
    </source>
</evidence>
<protein>
    <recommendedName>
        <fullName evidence="7">COBRA-like protein</fullName>
    </recommendedName>
</protein>
<comment type="subcellular location">
    <subcellularLocation>
        <location evidence="1">Cell membrane</location>
        <topology evidence="1">Lipid-anchor</topology>
        <topology evidence="1">GPI-anchor</topology>
    </subcellularLocation>
</comment>
<dbReference type="PANTHER" id="PTHR31673">
    <property type="entry name" value="PROTEIN COBRA"/>
    <property type="match status" value="1"/>
</dbReference>
<dbReference type="PIRSF" id="PIRSF038122">
    <property type="entry name" value="COBRA"/>
    <property type="match status" value="1"/>
</dbReference>
<evidence type="ECO:0000256" key="8">
    <source>
        <dbReference type="SAM" id="SignalP"/>
    </source>
</evidence>
<feature type="domain" description="COBRA C-terminal" evidence="9">
    <location>
        <begin position="274"/>
        <end position="414"/>
    </location>
</feature>
<evidence type="ECO:0000256" key="2">
    <source>
        <dbReference type="ARBA" id="ARBA00005507"/>
    </source>
</evidence>
<reference evidence="10 11" key="1">
    <citation type="submission" date="2019-01" db="EMBL/GenBank/DDBJ databases">
        <title>Sequencing of cultivated peanut Arachis hypogaea provides insights into genome evolution and oil improvement.</title>
        <authorList>
            <person name="Chen X."/>
        </authorList>
    </citation>
    <scope>NUCLEOTIDE SEQUENCE [LARGE SCALE GENOMIC DNA]</scope>
    <source>
        <strain evidence="11">cv. Fuhuasheng</strain>
        <tissue evidence="10">Leaves</tissue>
    </source>
</reference>
<evidence type="ECO:0000256" key="7">
    <source>
        <dbReference type="PIRNR" id="PIRNR038122"/>
    </source>
</evidence>
<dbReference type="Pfam" id="PF04833">
    <property type="entry name" value="COBRA"/>
    <property type="match status" value="1"/>
</dbReference>
<dbReference type="InterPro" id="IPR056900">
    <property type="entry name" value="COB_C"/>
</dbReference>
<sequence length="447" mass="50514">MFMVLVVHLQLSCVLLNFILLLILVVLCTLSDCYDPLDPNGNISITFDIYQRTQDGYLILQARVTLENYYQYRHVDKPGWQLGWQWANDEVIWSIKGAVATDQGNCSSYTSQLPHSCKKDPLIVDLPADVSPESRSEHCCNGGILSARAIDPFSSLTLFELEVRNLGQYPLGQAPNNLTLLAPGPGYTCSPLLQTDPTVISSFNGQRQVPALRTWKSACTYSNFMANKSPICCVSLSTFYNPMITPCPDCSCGCSEADKASKSCISLGNPLSEENIIACTKHMCPIRVHWHVKNNYVTHWRVKLTISNYNYRSNYSNWNVLLQHPAFSQNATSYSFNTAKLPLDFQDGVSLFWGIDYYNTELVHSDKDQQGFVSTEILLEKDPKSFTLSNGWAFPRRVYFNGENCEMPLPDTFPMLPNHTNTLRPPNILLLIISLFCFWTQASFHFQ</sequence>
<dbReference type="GO" id="GO:0010215">
    <property type="term" value="P:cellulose microfibril organization"/>
    <property type="evidence" value="ECO:0007669"/>
    <property type="project" value="InterPro"/>
</dbReference>
<keyword evidence="6" id="KW-0449">Lipoprotein</keyword>
<evidence type="ECO:0000256" key="5">
    <source>
        <dbReference type="ARBA" id="ARBA00023180"/>
    </source>
</evidence>
<feature type="chain" id="PRO_5019124577" description="COBRA-like protein" evidence="8">
    <location>
        <begin position="34"/>
        <end position="447"/>
    </location>
</feature>
<dbReference type="EMBL" id="SDMP01000020">
    <property type="protein sequence ID" value="RYQ86406.1"/>
    <property type="molecule type" value="Genomic_DNA"/>
</dbReference>
<feature type="domain" description="COBRA C-terminal" evidence="9">
    <location>
        <begin position="232"/>
        <end position="262"/>
    </location>
</feature>
<keyword evidence="4 8" id="KW-0732">Signal</keyword>
<evidence type="ECO:0000256" key="3">
    <source>
        <dbReference type="ARBA" id="ARBA00022622"/>
    </source>
</evidence>
<organism evidence="10 11">
    <name type="scientific">Arachis hypogaea</name>
    <name type="common">Peanut</name>
    <dbReference type="NCBI Taxonomy" id="3818"/>
    <lineage>
        <taxon>Eukaryota</taxon>
        <taxon>Viridiplantae</taxon>
        <taxon>Streptophyta</taxon>
        <taxon>Embryophyta</taxon>
        <taxon>Tracheophyta</taxon>
        <taxon>Spermatophyta</taxon>
        <taxon>Magnoliopsida</taxon>
        <taxon>eudicotyledons</taxon>
        <taxon>Gunneridae</taxon>
        <taxon>Pentapetalae</taxon>
        <taxon>rosids</taxon>
        <taxon>fabids</taxon>
        <taxon>Fabales</taxon>
        <taxon>Fabaceae</taxon>
        <taxon>Papilionoideae</taxon>
        <taxon>50 kb inversion clade</taxon>
        <taxon>dalbergioids sensu lato</taxon>
        <taxon>Dalbergieae</taxon>
        <taxon>Pterocarpus clade</taxon>
        <taxon>Arachis</taxon>
    </lineage>
</organism>
<feature type="signal peptide" evidence="8">
    <location>
        <begin position="1"/>
        <end position="33"/>
    </location>
</feature>
<keyword evidence="11" id="KW-1185">Reference proteome</keyword>
<evidence type="ECO:0000313" key="11">
    <source>
        <dbReference type="Proteomes" id="UP000289738"/>
    </source>
</evidence>
<comment type="similarity">
    <text evidence="2 7">Belongs to the COBRA family.</text>
</comment>
<name>A0A444X9Q3_ARAHY</name>
<dbReference type="PANTHER" id="PTHR31673:SF41">
    <property type="entry name" value="COBRA-LIKE PROTEIN"/>
    <property type="match status" value="1"/>
</dbReference>